<evidence type="ECO:0000259" key="2">
    <source>
        <dbReference type="Pfam" id="PF08327"/>
    </source>
</evidence>
<comment type="similarity">
    <text evidence="1">Belongs to the AHA1 family.</text>
</comment>
<gene>
    <name evidence="3" type="ORF">BA062_09495</name>
</gene>
<name>A0A318MA79_9PSEU</name>
<dbReference type="SUPFAM" id="SSF55961">
    <property type="entry name" value="Bet v1-like"/>
    <property type="match status" value="1"/>
</dbReference>
<organism evidence="3 4">
    <name type="scientific">Prauserella flavalba</name>
    <dbReference type="NCBI Taxonomy" id="1477506"/>
    <lineage>
        <taxon>Bacteria</taxon>
        <taxon>Bacillati</taxon>
        <taxon>Actinomycetota</taxon>
        <taxon>Actinomycetes</taxon>
        <taxon>Pseudonocardiales</taxon>
        <taxon>Pseudonocardiaceae</taxon>
        <taxon>Prauserella</taxon>
    </lineage>
</organism>
<keyword evidence="4" id="KW-1185">Reference proteome</keyword>
<dbReference type="InterPro" id="IPR023393">
    <property type="entry name" value="START-like_dom_sf"/>
</dbReference>
<evidence type="ECO:0000256" key="1">
    <source>
        <dbReference type="ARBA" id="ARBA00006817"/>
    </source>
</evidence>
<comment type="caution">
    <text evidence="3">The sequence shown here is derived from an EMBL/GenBank/DDBJ whole genome shotgun (WGS) entry which is preliminary data.</text>
</comment>
<feature type="domain" description="Activator of Hsp90 ATPase homologue 1/2-like C-terminal" evidence="2">
    <location>
        <begin position="19"/>
        <end position="139"/>
    </location>
</feature>
<dbReference type="OrthoDB" id="8417725at2"/>
<proteinExistence type="inferred from homology"/>
<dbReference type="Proteomes" id="UP000247892">
    <property type="component" value="Unassembled WGS sequence"/>
</dbReference>
<dbReference type="AlphaFoldDB" id="A0A318MA79"/>
<sequence length="261" mass="28020">MTGDEREAHVSESEVEIAADPAEVWQAIATESGVAAWFFPADIEPGEGGTVRLHRGPFAPDASAVVTAWEPPHRLAYEERGEAPAPTIATEFLVEARERGTCVVRVVSGIHADGEGWDHLAEEAGAGWLMSLRLLRAYVTRFAGLPSARVDLSVPVSAPNEERVRVTTALKDALGLTGLSEGDEFRTPEGAPALKGTVEHLGPYFLLLRATAPAPALFAISSFPMDGVRLSVNVTGRVYGSGATAVAERELPRWRDWLTSR</sequence>
<accession>A0A318MA79</accession>
<evidence type="ECO:0000313" key="3">
    <source>
        <dbReference type="EMBL" id="PXY35719.1"/>
    </source>
</evidence>
<dbReference type="RefSeq" id="WP_110335725.1">
    <property type="nucleotide sequence ID" value="NZ_JBHVKT010000024.1"/>
</dbReference>
<dbReference type="Pfam" id="PF08327">
    <property type="entry name" value="AHSA1"/>
    <property type="match status" value="1"/>
</dbReference>
<dbReference type="InterPro" id="IPR013538">
    <property type="entry name" value="ASHA1/2-like_C"/>
</dbReference>
<dbReference type="Gene3D" id="3.30.530.20">
    <property type="match status" value="1"/>
</dbReference>
<dbReference type="EMBL" id="MASU01000005">
    <property type="protein sequence ID" value="PXY35719.1"/>
    <property type="molecule type" value="Genomic_DNA"/>
</dbReference>
<protein>
    <recommendedName>
        <fullName evidence="2">Activator of Hsp90 ATPase homologue 1/2-like C-terminal domain-containing protein</fullName>
    </recommendedName>
</protein>
<evidence type="ECO:0000313" key="4">
    <source>
        <dbReference type="Proteomes" id="UP000247892"/>
    </source>
</evidence>
<reference evidence="3 4" key="1">
    <citation type="submission" date="2016-07" db="EMBL/GenBank/DDBJ databases">
        <title>Draft genome sequence of Prauserella sp. YIM 121212, isolated from alkaline soil.</title>
        <authorList>
            <person name="Ruckert C."/>
            <person name="Albersmeier A."/>
            <person name="Jiang C.-L."/>
            <person name="Jiang Y."/>
            <person name="Kalinowski J."/>
            <person name="Schneider O."/>
            <person name="Winkler A."/>
            <person name="Zotchev S.B."/>
        </authorList>
    </citation>
    <scope>NUCLEOTIDE SEQUENCE [LARGE SCALE GENOMIC DNA]</scope>
    <source>
        <strain evidence="3 4">YIM 121212</strain>
    </source>
</reference>
<dbReference type="CDD" id="cd07814">
    <property type="entry name" value="SRPBCC_CalC_Aha1-like"/>
    <property type="match status" value="1"/>
</dbReference>